<protein>
    <recommendedName>
        <fullName evidence="13">Plastocyanin-like domain-containing protein</fullName>
    </recommendedName>
</protein>
<evidence type="ECO:0000256" key="6">
    <source>
        <dbReference type="ARBA" id="ARBA00022737"/>
    </source>
</evidence>
<evidence type="ECO:0000256" key="3">
    <source>
        <dbReference type="ARBA" id="ARBA00010609"/>
    </source>
</evidence>
<evidence type="ECO:0000256" key="8">
    <source>
        <dbReference type="ARBA" id="ARBA00023008"/>
    </source>
</evidence>
<dbReference type="InterPro" id="IPR008972">
    <property type="entry name" value="Cupredoxin"/>
</dbReference>
<accession>A0A2N9EE97</accession>
<dbReference type="PROSITE" id="PS00079">
    <property type="entry name" value="MULTICOPPER_OXIDASE1"/>
    <property type="match status" value="1"/>
</dbReference>
<evidence type="ECO:0000256" key="2">
    <source>
        <dbReference type="ARBA" id="ARBA00004613"/>
    </source>
</evidence>
<organism evidence="12">
    <name type="scientific">Fagus sylvatica</name>
    <name type="common">Beechnut</name>
    <dbReference type="NCBI Taxonomy" id="28930"/>
    <lineage>
        <taxon>Eukaryota</taxon>
        <taxon>Viridiplantae</taxon>
        <taxon>Streptophyta</taxon>
        <taxon>Embryophyta</taxon>
        <taxon>Tracheophyta</taxon>
        <taxon>Spermatophyta</taxon>
        <taxon>Magnoliopsida</taxon>
        <taxon>eudicotyledons</taxon>
        <taxon>Gunneridae</taxon>
        <taxon>Pentapetalae</taxon>
        <taxon>rosids</taxon>
        <taxon>fabids</taxon>
        <taxon>Fagales</taxon>
        <taxon>Fagaceae</taxon>
        <taxon>Fagus</taxon>
    </lineage>
</organism>
<keyword evidence="9" id="KW-0325">Glycoprotein</keyword>
<dbReference type="PANTHER" id="PTHR11709">
    <property type="entry name" value="MULTI-COPPER OXIDASE"/>
    <property type="match status" value="1"/>
</dbReference>
<gene>
    <name evidence="12" type="ORF">FSB_LOCUS925</name>
</gene>
<evidence type="ECO:0000256" key="1">
    <source>
        <dbReference type="ARBA" id="ARBA00001935"/>
    </source>
</evidence>
<comment type="subcellular location">
    <subcellularLocation>
        <location evidence="2">Secreted</location>
    </subcellularLocation>
</comment>
<evidence type="ECO:0000259" key="10">
    <source>
        <dbReference type="Pfam" id="PF00394"/>
    </source>
</evidence>
<sequence>MQLSTTSSSSALQIHSFTVVEADAVYVKPFETNTILIAPGQTTNVLLKDQNLNFPNATFFMTARPYVTGLGTFDNSTVAGILEYEIPTNNPSNSAASIKKLPLFKPFLPPLNDTSFATNFTNQLRSLASAQFPANVPQKVDRRFFFTIGLGTSPCQHNQTCQGPNGTMFAASINNISFAQPTTALLQAHFFGQSNGVYTPDFPISPIIPFNYTSSTPPNNTHVSNGTKLVVLPFNTSVELVLQDTSILGAESHPLHLHGFNFFVVGQGFGNFDSNKDPAKFNLVDPIERNTVGVPSGGWVAIRFLADNPGVWFMHCHLEIHTSWGLKMAWVVLDGKLPNQKLLPPPVDLPKC</sequence>
<dbReference type="InterPro" id="IPR011706">
    <property type="entry name" value="Cu-oxidase_C"/>
</dbReference>
<evidence type="ECO:0000313" key="12">
    <source>
        <dbReference type="EMBL" id="SPC73043.1"/>
    </source>
</evidence>
<name>A0A2N9EE97_FAGSY</name>
<reference evidence="12" key="1">
    <citation type="submission" date="2018-02" db="EMBL/GenBank/DDBJ databases">
        <authorList>
            <person name="Cohen D.B."/>
            <person name="Kent A.D."/>
        </authorList>
    </citation>
    <scope>NUCLEOTIDE SEQUENCE</scope>
</reference>
<dbReference type="GO" id="GO:0005507">
    <property type="term" value="F:copper ion binding"/>
    <property type="evidence" value="ECO:0007669"/>
    <property type="project" value="InterPro"/>
</dbReference>
<dbReference type="Pfam" id="PF00394">
    <property type="entry name" value="Cu-oxidase"/>
    <property type="match status" value="1"/>
</dbReference>
<evidence type="ECO:0008006" key="13">
    <source>
        <dbReference type="Google" id="ProtNLM"/>
    </source>
</evidence>
<dbReference type="EMBL" id="OIVN01000037">
    <property type="protein sequence ID" value="SPC73043.1"/>
    <property type="molecule type" value="Genomic_DNA"/>
</dbReference>
<dbReference type="Gene3D" id="2.60.40.420">
    <property type="entry name" value="Cupredoxins - blue copper proteins"/>
    <property type="match status" value="2"/>
</dbReference>
<evidence type="ECO:0000256" key="9">
    <source>
        <dbReference type="ARBA" id="ARBA00023180"/>
    </source>
</evidence>
<keyword evidence="4" id="KW-0964">Secreted</keyword>
<keyword evidence="8" id="KW-0186">Copper</keyword>
<feature type="domain" description="Plastocyanin-like" evidence="10">
    <location>
        <begin position="11"/>
        <end position="85"/>
    </location>
</feature>
<keyword evidence="6" id="KW-0677">Repeat</keyword>
<dbReference type="AlphaFoldDB" id="A0A2N9EE97"/>
<comment type="cofactor">
    <cofactor evidence="1">
        <name>Cu cation</name>
        <dbReference type="ChEBI" id="CHEBI:23378"/>
    </cofactor>
</comment>
<dbReference type="InterPro" id="IPR045087">
    <property type="entry name" value="Cu-oxidase_fam"/>
</dbReference>
<dbReference type="InterPro" id="IPR033138">
    <property type="entry name" value="Cu_oxidase_CS"/>
</dbReference>
<dbReference type="InterPro" id="IPR002355">
    <property type="entry name" value="Cu_oxidase_Cu_BS"/>
</dbReference>
<comment type="similarity">
    <text evidence="3">Belongs to the multicopper oxidase family.</text>
</comment>
<dbReference type="PANTHER" id="PTHR11709:SF417">
    <property type="entry name" value="LACCASE-17"/>
    <property type="match status" value="1"/>
</dbReference>
<evidence type="ECO:0000259" key="11">
    <source>
        <dbReference type="Pfam" id="PF07731"/>
    </source>
</evidence>
<dbReference type="SUPFAM" id="SSF49503">
    <property type="entry name" value="Cupredoxins"/>
    <property type="match status" value="2"/>
</dbReference>
<dbReference type="GO" id="GO:0005576">
    <property type="term" value="C:extracellular region"/>
    <property type="evidence" value="ECO:0007669"/>
    <property type="project" value="UniProtKB-SubCell"/>
</dbReference>
<feature type="domain" description="Plastocyanin-like" evidence="11">
    <location>
        <begin position="203"/>
        <end position="334"/>
    </location>
</feature>
<dbReference type="GO" id="GO:0016491">
    <property type="term" value="F:oxidoreductase activity"/>
    <property type="evidence" value="ECO:0007669"/>
    <property type="project" value="UniProtKB-KW"/>
</dbReference>
<dbReference type="PROSITE" id="PS00080">
    <property type="entry name" value="MULTICOPPER_OXIDASE2"/>
    <property type="match status" value="1"/>
</dbReference>
<proteinExistence type="inferred from homology"/>
<evidence type="ECO:0000256" key="4">
    <source>
        <dbReference type="ARBA" id="ARBA00022525"/>
    </source>
</evidence>
<evidence type="ECO:0000256" key="5">
    <source>
        <dbReference type="ARBA" id="ARBA00022723"/>
    </source>
</evidence>
<keyword evidence="5" id="KW-0479">Metal-binding</keyword>
<dbReference type="InterPro" id="IPR034289">
    <property type="entry name" value="CuRO_3_LCC"/>
</dbReference>
<dbReference type="Pfam" id="PF07731">
    <property type="entry name" value="Cu-oxidase_2"/>
    <property type="match status" value="1"/>
</dbReference>
<dbReference type="CDD" id="cd13897">
    <property type="entry name" value="CuRO_3_LCC_plant"/>
    <property type="match status" value="1"/>
</dbReference>
<dbReference type="InterPro" id="IPR001117">
    <property type="entry name" value="Cu-oxidase_2nd"/>
</dbReference>
<keyword evidence="7" id="KW-0560">Oxidoreductase</keyword>
<evidence type="ECO:0000256" key="7">
    <source>
        <dbReference type="ARBA" id="ARBA00023002"/>
    </source>
</evidence>